<accession>A0ABT8SI42</accession>
<name>A0ABT8SI42_9CAUL</name>
<organism evidence="2 3">
    <name type="scientific">Peiella sedimenti</name>
    <dbReference type="NCBI Taxonomy" id="3061083"/>
    <lineage>
        <taxon>Bacteria</taxon>
        <taxon>Pseudomonadati</taxon>
        <taxon>Pseudomonadota</taxon>
        <taxon>Alphaproteobacteria</taxon>
        <taxon>Caulobacterales</taxon>
        <taxon>Caulobacteraceae</taxon>
        <taxon>Peiella</taxon>
    </lineage>
</organism>
<gene>
    <name evidence="2" type="ORF">Q0812_02185</name>
</gene>
<evidence type="ECO:0008006" key="4">
    <source>
        <dbReference type="Google" id="ProtNLM"/>
    </source>
</evidence>
<keyword evidence="3" id="KW-1185">Reference proteome</keyword>
<dbReference type="EMBL" id="JAUKTR010000001">
    <property type="protein sequence ID" value="MDO1558240.1"/>
    <property type="molecule type" value="Genomic_DNA"/>
</dbReference>
<feature type="region of interest" description="Disordered" evidence="1">
    <location>
        <begin position="174"/>
        <end position="193"/>
    </location>
</feature>
<evidence type="ECO:0000313" key="2">
    <source>
        <dbReference type="EMBL" id="MDO1558240.1"/>
    </source>
</evidence>
<feature type="compositionally biased region" description="Acidic residues" evidence="1">
    <location>
        <begin position="183"/>
        <end position="193"/>
    </location>
</feature>
<evidence type="ECO:0000256" key="1">
    <source>
        <dbReference type="SAM" id="MobiDB-lite"/>
    </source>
</evidence>
<sequence>MAEAVRVLLLIALLAAALTFAASFFSWWMEEERRLRRALRHILGGLPEAEALSPGMGQAAGLDFDSESIAVLWNGGRSGLVFTFDELEGAELIVDGHVSARVRRGEARRELDDVGAEAERVSLRLLFDDVRQPEFEQDLWSPLIRPVVASPAEAVRLGRRWLSHVEAIIRRPRTDVGASPRSDDEELDDRNDG</sequence>
<dbReference type="RefSeq" id="WP_302108660.1">
    <property type="nucleotide sequence ID" value="NZ_JAUKTR010000001.1"/>
</dbReference>
<proteinExistence type="predicted"/>
<dbReference type="Proteomes" id="UP001169063">
    <property type="component" value="Unassembled WGS sequence"/>
</dbReference>
<reference evidence="2" key="1">
    <citation type="submission" date="2023-07" db="EMBL/GenBank/DDBJ databases">
        <title>Brevundimonas soil sp. nov., isolated from the soil of chemical plant.</title>
        <authorList>
            <person name="Wu N."/>
        </authorList>
    </citation>
    <scope>NUCLEOTIDE SEQUENCE</scope>
    <source>
        <strain evidence="2">XZ-24</strain>
    </source>
</reference>
<comment type="caution">
    <text evidence="2">The sequence shown here is derived from an EMBL/GenBank/DDBJ whole genome shotgun (WGS) entry which is preliminary data.</text>
</comment>
<protein>
    <recommendedName>
        <fullName evidence="4">Secreted protein</fullName>
    </recommendedName>
</protein>
<evidence type="ECO:0000313" key="3">
    <source>
        <dbReference type="Proteomes" id="UP001169063"/>
    </source>
</evidence>